<feature type="transmembrane region" description="Helical" evidence="1">
    <location>
        <begin position="280"/>
        <end position="301"/>
    </location>
</feature>
<dbReference type="GO" id="GO:0010468">
    <property type="term" value="P:regulation of gene expression"/>
    <property type="evidence" value="ECO:0007669"/>
    <property type="project" value="InterPro"/>
</dbReference>
<evidence type="ECO:0000256" key="1">
    <source>
        <dbReference type="SAM" id="Phobius"/>
    </source>
</evidence>
<dbReference type="AlphaFoldDB" id="A0AAU8AMM2"/>
<feature type="transmembrane region" description="Helical" evidence="1">
    <location>
        <begin position="321"/>
        <end position="350"/>
    </location>
</feature>
<dbReference type="PANTHER" id="PTHR38457:SF1">
    <property type="entry name" value="REGULATOR ABRB-RELATED"/>
    <property type="match status" value="1"/>
</dbReference>
<feature type="transmembrane region" description="Helical" evidence="1">
    <location>
        <begin position="217"/>
        <end position="239"/>
    </location>
</feature>
<dbReference type="EMBL" id="CP123385">
    <property type="protein sequence ID" value="XCC96209.1"/>
    <property type="molecule type" value="Genomic_DNA"/>
</dbReference>
<proteinExistence type="predicted"/>
<dbReference type="GO" id="GO:0016020">
    <property type="term" value="C:membrane"/>
    <property type="evidence" value="ECO:0007669"/>
    <property type="project" value="InterPro"/>
</dbReference>
<protein>
    <submittedName>
        <fullName evidence="2">AbrB family transcriptional regulator</fullName>
    </submittedName>
</protein>
<dbReference type="PANTHER" id="PTHR38457">
    <property type="entry name" value="REGULATOR ABRB-RELATED"/>
    <property type="match status" value="1"/>
</dbReference>
<feature type="transmembrane region" description="Helical" evidence="1">
    <location>
        <begin position="251"/>
        <end position="268"/>
    </location>
</feature>
<keyword evidence="1" id="KW-0812">Transmembrane</keyword>
<accession>A0AAU8AMM2</accession>
<sequence length="363" mass="37634">MRQDKPDILAVAPPPKPPVLRRRALTVVLSIAGTLAFLLLSLPLPFLFGPMTACLIAALFGAPLQGLGVISKGARTILGIAVGASITPEVLERLPQMAASVAFIPPYIVAIALIGVPYFHKICKYDLPTAYFAAMPGGLQDMLAFGQDAGANVRALSLAHATRVLIIVTVAPLLIVKGFELPLDHPMGATASEVPLTELALMAAAGLIGWKGGERIGLFGATIIGPLILTAALSLGGFIHARPPAEAIKAAQFFIGMGIGVGYVGVTLHELRRDVLAGTVYVGILAALALMVTEIVVQLGFAQPLEGFLSFAPGGQAEMTVLGIIAGADLGFIVVHHLLRVLLVVAGAPLAARFLGLRLRGGK</sequence>
<evidence type="ECO:0000313" key="2">
    <source>
        <dbReference type="EMBL" id="XCC96209.1"/>
    </source>
</evidence>
<dbReference type="PIRSF" id="PIRSF038991">
    <property type="entry name" value="Protein_AbrB"/>
    <property type="match status" value="1"/>
</dbReference>
<dbReference type="RefSeq" id="WP_353475075.1">
    <property type="nucleotide sequence ID" value="NZ_CP123385.1"/>
</dbReference>
<keyword evidence="1" id="KW-1133">Transmembrane helix</keyword>
<reference evidence="2" key="1">
    <citation type="submission" date="2023-02" db="EMBL/GenBank/DDBJ databases">
        <title>Description and genomic characterization of Salipiger bruguierae sp. nov., isolated from the sediment of mangrove plant Bruguiera sexangula.</title>
        <authorList>
            <person name="Long M."/>
        </authorList>
    </citation>
    <scope>NUCLEOTIDE SEQUENCE</scope>
    <source>
        <strain evidence="2">H15</strain>
    </source>
</reference>
<dbReference type="Pfam" id="PF05145">
    <property type="entry name" value="AbrB"/>
    <property type="match status" value="1"/>
</dbReference>
<name>A0AAU8AMM2_9RHOB</name>
<dbReference type="InterPro" id="IPR007820">
    <property type="entry name" value="AbrB_fam"/>
</dbReference>
<organism evidence="2">
    <name type="scientific">Alloyangia sp. H15</name>
    <dbReference type="NCBI Taxonomy" id="3029062"/>
    <lineage>
        <taxon>Bacteria</taxon>
        <taxon>Pseudomonadati</taxon>
        <taxon>Pseudomonadota</taxon>
        <taxon>Alphaproteobacteria</taxon>
        <taxon>Rhodobacterales</taxon>
        <taxon>Roseobacteraceae</taxon>
        <taxon>Alloyangia</taxon>
    </lineage>
</organism>
<gene>
    <name evidence="2" type="ORF">PVT71_16070</name>
</gene>
<feature type="transmembrane region" description="Helical" evidence="1">
    <location>
        <begin position="97"/>
        <end position="119"/>
    </location>
</feature>
<keyword evidence="1" id="KW-0472">Membrane</keyword>
<feature type="transmembrane region" description="Helical" evidence="1">
    <location>
        <begin position="24"/>
        <end position="42"/>
    </location>
</feature>